<evidence type="ECO:0000313" key="5">
    <source>
        <dbReference type="Proteomes" id="UP000195609"/>
    </source>
</evidence>
<gene>
    <name evidence="4" type="ORF">BGL52_09620</name>
</gene>
<dbReference type="Proteomes" id="UP000195609">
    <property type="component" value="Chromosome"/>
</dbReference>
<keyword evidence="3" id="KW-0732">Signal</keyword>
<feature type="region of interest" description="Disordered" evidence="2">
    <location>
        <begin position="237"/>
        <end position="288"/>
    </location>
</feature>
<sequence length="528" mass="52465">MLRKSLLTFALVASGLVATSAVGYHMQHQDVAGSRITTREKANAVSASSNLLNAKLAALPVGQTGALAHGANGSGVTTSQASSQTQVKATPQYHVSVVKNAPVSSLKYFGLQVSNSAAGKTEAKTTAVKTTAVTTKASATTVSTAATGKTTASTVSAVKTATVKQTATAAAKKTTVAVDLLDATAAVQPAGQAVAHPKWSVVASVTSKTTTKQPAATSTQVSTSKATASSAVAVTTTKVTTETQVSSVPAAPAKVTTSAPAASTTTAPATKAPAPAAKASTPAATSSSTKVDLLNSTAASQPANQSVAHPSWSVASGTVASQQPAAQTAVKASTPAPAASKAPVASTPAPAAKPAAAPSTTQASAPAATPAPVQQAKPAPVVTPAQPVKPQVQPAPTYASRVLMFAGVTVPYIIGNESMDAAPANGAATWGGQANYSNNSGENTHFIGHNPGAFAAMLSLGIGSPITVTDAAGQARTYHVYRLATVNPNAVTADGQDLWDDITGTGGGQRITLQTCVGDYWRLIAFAR</sequence>
<organism evidence="4 5">
    <name type="scientific">Lacticaseibacillus casei</name>
    <name type="common">Lactobacillus casei</name>
    <dbReference type="NCBI Taxonomy" id="1582"/>
    <lineage>
        <taxon>Bacteria</taxon>
        <taxon>Bacillati</taxon>
        <taxon>Bacillota</taxon>
        <taxon>Bacilli</taxon>
        <taxon>Lactobacillales</taxon>
        <taxon>Lactobacillaceae</taxon>
        <taxon>Lacticaseibacillus</taxon>
    </lineage>
</organism>
<feature type="region of interest" description="Disordered" evidence="2">
    <location>
        <begin position="325"/>
        <end position="388"/>
    </location>
</feature>
<evidence type="ECO:0000313" key="4">
    <source>
        <dbReference type="EMBL" id="ARY91997.1"/>
    </source>
</evidence>
<dbReference type="InterPro" id="IPR005754">
    <property type="entry name" value="Sortase"/>
</dbReference>
<accession>A0AAN1EZI6</accession>
<evidence type="ECO:0000256" key="2">
    <source>
        <dbReference type="SAM" id="MobiDB-lite"/>
    </source>
</evidence>
<feature type="region of interest" description="Disordered" evidence="2">
    <location>
        <begin position="208"/>
        <end position="227"/>
    </location>
</feature>
<feature type="signal peptide" evidence="3">
    <location>
        <begin position="1"/>
        <end position="20"/>
    </location>
</feature>
<feature type="chain" id="PRO_5042942414" description="Sortase" evidence="3">
    <location>
        <begin position="21"/>
        <end position="528"/>
    </location>
</feature>
<reference evidence="4 5" key="1">
    <citation type="journal article" date="2017" name="Front. Immunol.">
        <title>Complete Genome Sequence of Lactobacillus casei LC5, a Potential Probiotics for Atopic Dermatitis.</title>
        <authorList>
            <person name="Kang J."/>
            <person name="Chung W.H."/>
            <person name="Lim T.J."/>
            <person name="Whon T.W."/>
            <person name="Lim S."/>
            <person name="Nam Y.D."/>
        </authorList>
    </citation>
    <scope>NUCLEOTIDE SEQUENCE [LARGE SCALE GENOMIC DNA]</scope>
    <source>
        <strain evidence="4 5">LC5</strain>
    </source>
</reference>
<evidence type="ECO:0000256" key="3">
    <source>
        <dbReference type="SAM" id="SignalP"/>
    </source>
</evidence>
<dbReference type="Gene3D" id="2.40.260.10">
    <property type="entry name" value="Sortase"/>
    <property type="match status" value="1"/>
</dbReference>
<feature type="compositionally biased region" description="Low complexity" evidence="2">
    <location>
        <begin position="328"/>
        <end position="388"/>
    </location>
</feature>
<dbReference type="EMBL" id="CP017065">
    <property type="protein sequence ID" value="ARY91997.1"/>
    <property type="molecule type" value="Genomic_DNA"/>
</dbReference>
<dbReference type="AlphaFoldDB" id="A0AAN1EZI6"/>
<proteinExistence type="predicted"/>
<evidence type="ECO:0000256" key="1">
    <source>
        <dbReference type="ARBA" id="ARBA00022801"/>
    </source>
</evidence>
<keyword evidence="1" id="KW-0378">Hydrolase</keyword>
<dbReference type="InterPro" id="IPR023365">
    <property type="entry name" value="Sortase_dom-sf"/>
</dbReference>
<dbReference type="SUPFAM" id="SSF63817">
    <property type="entry name" value="Sortase"/>
    <property type="match status" value="1"/>
</dbReference>
<dbReference type="Pfam" id="PF04203">
    <property type="entry name" value="Sortase"/>
    <property type="match status" value="1"/>
</dbReference>
<evidence type="ECO:0008006" key="6">
    <source>
        <dbReference type="Google" id="ProtNLM"/>
    </source>
</evidence>
<protein>
    <recommendedName>
        <fullName evidence="6">Sortase</fullName>
    </recommendedName>
</protein>
<dbReference type="GO" id="GO:0016787">
    <property type="term" value="F:hydrolase activity"/>
    <property type="evidence" value="ECO:0007669"/>
    <property type="project" value="UniProtKB-KW"/>
</dbReference>
<name>A0AAN1EZI6_LACCA</name>